<evidence type="ECO:0000256" key="1">
    <source>
        <dbReference type="ARBA" id="ARBA00004123"/>
    </source>
</evidence>
<dbReference type="PANTHER" id="PTHR24340:SF32">
    <property type="entry name" value="HOMEOBOX PROTEIN NKX-2.3"/>
    <property type="match status" value="1"/>
</dbReference>
<gene>
    <name evidence="13" type="ORF">MMEN_LOCUS10409</name>
</gene>
<evidence type="ECO:0000256" key="11">
    <source>
        <dbReference type="SAM" id="MobiDB-lite"/>
    </source>
</evidence>
<comment type="similarity">
    <text evidence="2">Belongs to the NK-2 homeobox family.</text>
</comment>
<dbReference type="Gene3D" id="1.10.10.60">
    <property type="entry name" value="Homeodomain-like"/>
    <property type="match status" value="1"/>
</dbReference>
<dbReference type="GO" id="GO:0000978">
    <property type="term" value="F:RNA polymerase II cis-regulatory region sequence-specific DNA binding"/>
    <property type="evidence" value="ECO:0007669"/>
    <property type="project" value="TreeGrafter"/>
</dbReference>
<dbReference type="SMART" id="SM00389">
    <property type="entry name" value="HOX"/>
    <property type="match status" value="1"/>
</dbReference>
<evidence type="ECO:0000256" key="10">
    <source>
        <dbReference type="RuleBase" id="RU000682"/>
    </source>
</evidence>
<reference evidence="13" key="1">
    <citation type="submission" date="2021-05" db="EMBL/GenBank/DDBJ databases">
        <authorList>
            <person name="Tigano A."/>
        </authorList>
    </citation>
    <scope>NUCLEOTIDE SEQUENCE</scope>
</reference>
<dbReference type="GO" id="GO:0000981">
    <property type="term" value="F:DNA-binding transcription factor activity, RNA polymerase II-specific"/>
    <property type="evidence" value="ECO:0007669"/>
    <property type="project" value="InterPro"/>
</dbReference>
<sequence>MPDHQHVHAASRRSDLYACQSQQLDSGTQGKLRTHTSGAEETHEKAAERSGADSSPEAGRGAALRRRPRVLFSQGQVSELERRFGQQRYLSAPEREHLARALKLTSNQVKIWFQNRRYKCKRQRQDQSLELAGYQPPAPVRRVAVPVLVRDGRLCGPPAFGLTAGHCSPVFGCGVSSPFGCSHHSASPPAPAHRPAGSQLDVTRTEEPLGHGQFQAAFAWC</sequence>
<feature type="compositionally biased region" description="Polar residues" evidence="11">
    <location>
        <begin position="19"/>
        <end position="37"/>
    </location>
</feature>
<name>A0A8S4B310_9TELE</name>
<dbReference type="SUPFAM" id="SSF46689">
    <property type="entry name" value="Homeodomain-like"/>
    <property type="match status" value="1"/>
</dbReference>
<dbReference type="PROSITE" id="PS50071">
    <property type="entry name" value="HOMEOBOX_2"/>
    <property type="match status" value="1"/>
</dbReference>
<evidence type="ECO:0000256" key="6">
    <source>
        <dbReference type="ARBA" id="ARBA00023155"/>
    </source>
</evidence>
<dbReference type="Proteomes" id="UP000677803">
    <property type="component" value="Unassembled WGS sequence"/>
</dbReference>
<dbReference type="InterPro" id="IPR020479">
    <property type="entry name" value="HD_metazoa"/>
</dbReference>
<accession>A0A8S4B310</accession>
<dbReference type="PRINTS" id="PR00024">
    <property type="entry name" value="HOMEOBOX"/>
</dbReference>
<evidence type="ECO:0000256" key="5">
    <source>
        <dbReference type="ARBA" id="ARBA00023125"/>
    </source>
</evidence>
<dbReference type="CDD" id="cd00086">
    <property type="entry name" value="homeodomain"/>
    <property type="match status" value="1"/>
</dbReference>
<dbReference type="FunFam" id="1.10.10.60:FF:000078">
    <property type="entry name" value="NK2 homeobox 3"/>
    <property type="match status" value="1"/>
</dbReference>
<dbReference type="EMBL" id="CAJRST010011112">
    <property type="protein sequence ID" value="CAG5921648.1"/>
    <property type="molecule type" value="Genomic_DNA"/>
</dbReference>
<keyword evidence="7" id="KW-0804">Transcription</keyword>
<feature type="DNA-binding region" description="Homeobox" evidence="9">
    <location>
        <begin position="65"/>
        <end position="124"/>
    </location>
</feature>
<keyword evidence="3" id="KW-0217">Developmental protein</keyword>
<protein>
    <submittedName>
        <fullName evidence="13">(Atlantic silverside) hypothetical protein</fullName>
    </submittedName>
</protein>
<evidence type="ECO:0000256" key="9">
    <source>
        <dbReference type="PROSITE-ProRule" id="PRU00108"/>
    </source>
</evidence>
<comment type="subcellular location">
    <subcellularLocation>
        <location evidence="1 9 10">Nucleus</location>
    </subcellularLocation>
</comment>
<dbReference type="InterPro" id="IPR009057">
    <property type="entry name" value="Homeodomain-like_sf"/>
</dbReference>
<keyword evidence="5 9" id="KW-0238">DNA-binding</keyword>
<evidence type="ECO:0000256" key="4">
    <source>
        <dbReference type="ARBA" id="ARBA00023015"/>
    </source>
</evidence>
<dbReference type="Pfam" id="PF00046">
    <property type="entry name" value="Homeodomain"/>
    <property type="match status" value="1"/>
</dbReference>
<keyword evidence="8 9" id="KW-0539">Nucleus</keyword>
<dbReference type="InterPro" id="IPR017970">
    <property type="entry name" value="Homeobox_CS"/>
</dbReference>
<evidence type="ECO:0000313" key="14">
    <source>
        <dbReference type="Proteomes" id="UP000677803"/>
    </source>
</evidence>
<dbReference type="OrthoDB" id="6159439at2759"/>
<dbReference type="InterPro" id="IPR001356">
    <property type="entry name" value="HD"/>
</dbReference>
<evidence type="ECO:0000256" key="2">
    <source>
        <dbReference type="ARBA" id="ARBA00005661"/>
    </source>
</evidence>
<proteinExistence type="inferred from homology"/>
<evidence type="ECO:0000256" key="7">
    <source>
        <dbReference type="ARBA" id="ARBA00023163"/>
    </source>
</evidence>
<dbReference type="InterPro" id="IPR050394">
    <property type="entry name" value="Homeobox_NK-like"/>
</dbReference>
<evidence type="ECO:0000256" key="8">
    <source>
        <dbReference type="ARBA" id="ARBA00023242"/>
    </source>
</evidence>
<dbReference type="PROSITE" id="PS00027">
    <property type="entry name" value="HOMEOBOX_1"/>
    <property type="match status" value="1"/>
</dbReference>
<comment type="caution">
    <text evidence="13">The sequence shown here is derived from an EMBL/GenBank/DDBJ whole genome shotgun (WGS) entry which is preliminary data.</text>
</comment>
<feature type="region of interest" description="Disordered" evidence="11">
    <location>
        <begin position="1"/>
        <end position="68"/>
    </location>
</feature>
<dbReference type="PANTHER" id="PTHR24340">
    <property type="entry name" value="HOMEOBOX PROTEIN NKX"/>
    <property type="match status" value="1"/>
</dbReference>
<keyword evidence="6 9" id="KW-0371">Homeobox</keyword>
<feature type="compositionally biased region" description="Basic and acidic residues" evidence="11">
    <location>
        <begin position="38"/>
        <end position="51"/>
    </location>
</feature>
<keyword evidence="14" id="KW-1185">Reference proteome</keyword>
<evidence type="ECO:0000259" key="12">
    <source>
        <dbReference type="PROSITE" id="PS50071"/>
    </source>
</evidence>
<evidence type="ECO:0000256" key="3">
    <source>
        <dbReference type="ARBA" id="ARBA00022473"/>
    </source>
</evidence>
<feature type="domain" description="Homeobox" evidence="12">
    <location>
        <begin position="63"/>
        <end position="123"/>
    </location>
</feature>
<organism evidence="13 14">
    <name type="scientific">Menidia menidia</name>
    <name type="common">Atlantic silverside</name>
    <dbReference type="NCBI Taxonomy" id="238744"/>
    <lineage>
        <taxon>Eukaryota</taxon>
        <taxon>Metazoa</taxon>
        <taxon>Chordata</taxon>
        <taxon>Craniata</taxon>
        <taxon>Vertebrata</taxon>
        <taxon>Euteleostomi</taxon>
        <taxon>Actinopterygii</taxon>
        <taxon>Neopterygii</taxon>
        <taxon>Teleostei</taxon>
        <taxon>Neoteleostei</taxon>
        <taxon>Acanthomorphata</taxon>
        <taxon>Ovalentaria</taxon>
        <taxon>Atherinomorphae</taxon>
        <taxon>Atheriniformes</taxon>
        <taxon>Atherinopsidae</taxon>
        <taxon>Menidiinae</taxon>
        <taxon>Menidia</taxon>
    </lineage>
</organism>
<evidence type="ECO:0000313" key="13">
    <source>
        <dbReference type="EMBL" id="CAG5921648.1"/>
    </source>
</evidence>
<dbReference type="GO" id="GO:0005634">
    <property type="term" value="C:nucleus"/>
    <property type="evidence" value="ECO:0007669"/>
    <property type="project" value="UniProtKB-SubCell"/>
</dbReference>
<dbReference type="AlphaFoldDB" id="A0A8S4B310"/>
<dbReference type="GO" id="GO:0030154">
    <property type="term" value="P:cell differentiation"/>
    <property type="evidence" value="ECO:0007669"/>
    <property type="project" value="TreeGrafter"/>
</dbReference>
<keyword evidence="4" id="KW-0805">Transcription regulation</keyword>